<reference evidence="4" key="1">
    <citation type="journal article" date="2013" name="PLoS ONE">
        <title>Gene expression in gut symbiotic organ of stinkbug affected by extracellular bacterial symbiont.</title>
        <authorList>
            <person name="Futahashi R."/>
            <person name="Tanaka K."/>
            <person name="Tanahashi M."/>
            <person name="Nikoh N."/>
            <person name="Kikuchi Y."/>
            <person name="Lee B.L."/>
            <person name="Fukatsu T."/>
        </authorList>
    </citation>
    <scope>NUCLEOTIDE SEQUENCE</scope>
    <source>
        <tissue evidence="4">Midgut</tissue>
    </source>
</reference>
<comment type="similarity">
    <text evidence="1">Belongs to the sulfotransferase 1 family.</text>
</comment>
<evidence type="ECO:0000313" key="4">
    <source>
        <dbReference type="EMBL" id="BAN20581.1"/>
    </source>
</evidence>
<protein>
    <submittedName>
        <fullName evidence="4">Sulfotransferase</fullName>
    </submittedName>
</protein>
<organism evidence="4">
    <name type="scientific">Riptortus pedestris</name>
    <name type="common">Bean bug</name>
    <dbReference type="NCBI Taxonomy" id="329032"/>
    <lineage>
        <taxon>Eukaryota</taxon>
        <taxon>Metazoa</taxon>
        <taxon>Ecdysozoa</taxon>
        <taxon>Arthropoda</taxon>
        <taxon>Hexapoda</taxon>
        <taxon>Insecta</taxon>
        <taxon>Pterygota</taxon>
        <taxon>Neoptera</taxon>
        <taxon>Paraneoptera</taxon>
        <taxon>Hemiptera</taxon>
        <taxon>Heteroptera</taxon>
        <taxon>Panheteroptera</taxon>
        <taxon>Pentatomomorpha</taxon>
        <taxon>Coreoidea</taxon>
        <taxon>Alydidae</taxon>
        <taxon>Riptortus</taxon>
    </lineage>
</organism>
<name>R4WNW9_RIPPE</name>
<evidence type="ECO:0000256" key="2">
    <source>
        <dbReference type="ARBA" id="ARBA00022679"/>
    </source>
</evidence>
<sequence length="365" mass="43367">MFNLDEKEISPVESEVNKELLEDHSGERSGWYYVGNGKYLLPSRYASEFKQFYHFPGRKDDIWISTFPRSGTTLMQELVWILVNGFDFETARKLNLWERTPFFELNLFFHEKTKEMFLEENAENPENIKIIQGMSTPAYHSASGLPSPRIIKTHFPLSLLPRDVHKNKAKVIYVARNPKDVIPSYYHLLRLWRTSGYTSNLKKFWEQFKKGHGTTKMLLIDKMILYKIINFIFVTVPWGPYWSHLDEAWNHKNDENILFLFYEDMLKDMEAAIITIANFLSINVSLEKVKQLKEHLDIKNFCTNPAVNFEEFRNIGVLSKHEKSFVRKGEKRERSEELTDEMEREIDSWIHENYKKTTLRFTIKQ</sequence>
<dbReference type="Pfam" id="PF00685">
    <property type="entry name" value="Sulfotransfer_1"/>
    <property type="match status" value="1"/>
</dbReference>
<keyword evidence="2 4" id="KW-0808">Transferase</keyword>
<accession>R4WNW9</accession>
<dbReference type="AlphaFoldDB" id="R4WNW9"/>
<dbReference type="Gene3D" id="3.40.50.300">
    <property type="entry name" value="P-loop containing nucleotide triphosphate hydrolases"/>
    <property type="match status" value="1"/>
</dbReference>
<dbReference type="SUPFAM" id="SSF52540">
    <property type="entry name" value="P-loop containing nucleoside triphosphate hydrolases"/>
    <property type="match status" value="1"/>
</dbReference>
<evidence type="ECO:0000256" key="1">
    <source>
        <dbReference type="ARBA" id="ARBA00005771"/>
    </source>
</evidence>
<proteinExistence type="evidence at transcript level"/>
<dbReference type="EMBL" id="AK417366">
    <property type="protein sequence ID" value="BAN20581.1"/>
    <property type="molecule type" value="mRNA"/>
</dbReference>
<feature type="domain" description="Sulfotransferase" evidence="3">
    <location>
        <begin position="59"/>
        <end position="357"/>
    </location>
</feature>
<dbReference type="InterPro" id="IPR000863">
    <property type="entry name" value="Sulfotransferase_dom"/>
</dbReference>
<dbReference type="InterPro" id="IPR027417">
    <property type="entry name" value="P-loop_NTPase"/>
</dbReference>
<dbReference type="PANTHER" id="PTHR11783">
    <property type="entry name" value="SULFOTRANSFERASE SULT"/>
    <property type="match status" value="1"/>
</dbReference>
<evidence type="ECO:0000259" key="3">
    <source>
        <dbReference type="Pfam" id="PF00685"/>
    </source>
</evidence>
<dbReference type="GO" id="GO:0008146">
    <property type="term" value="F:sulfotransferase activity"/>
    <property type="evidence" value="ECO:0007669"/>
    <property type="project" value="InterPro"/>
</dbReference>